<organism evidence="1 2">
    <name type="scientific">[Eubacterium] siraeum DSM 15702</name>
    <dbReference type="NCBI Taxonomy" id="428128"/>
    <lineage>
        <taxon>Bacteria</taxon>
        <taxon>Bacillati</taxon>
        <taxon>Bacillota</taxon>
        <taxon>Clostridia</taxon>
        <taxon>Eubacteriales</taxon>
        <taxon>Oscillospiraceae</taxon>
        <taxon>Oscillospiraceae incertae sedis</taxon>
    </lineage>
</organism>
<reference evidence="1" key="1">
    <citation type="submission" date="2007-10" db="EMBL/GenBank/DDBJ databases">
        <authorList>
            <person name="Fulton L."/>
            <person name="Clifton S."/>
            <person name="Fulton B."/>
            <person name="Xu J."/>
            <person name="Minx P."/>
            <person name="Pepin K.H."/>
            <person name="Johnson M."/>
            <person name="Thiruvilangam P."/>
            <person name="Bhonagiri V."/>
            <person name="Nash W.E."/>
            <person name="Mardis E.R."/>
            <person name="Wilson R.K."/>
        </authorList>
    </citation>
    <scope>NUCLEOTIDE SEQUENCE [LARGE SCALE GENOMIC DNA]</scope>
    <source>
        <strain evidence="1">DSM 15702</strain>
    </source>
</reference>
<accession>B0MKD0</accession>
<evidence type="ECO:0000313" key="1">
    <source>
        <dbReference type="EMBL" id="EDS01846.1"/>
    </source>
</evidence>
<reference evidence="1" key="2">
    <citation type="submission" date="2014-06" db="EMBL/GenBank/DDBJ databases">
        <title>Draft genome sequence of Eubacterium siraeum (DSM 15702).</title>
        <authorList>
            <person name="Sudarsanam P."/>
            <person name="Ley R."/>
            <person name="Guruge J."/>
            <person name="Turnbaugh P.J."/>
            <person name="Mahowald M."/>
            <person name="Liep D."/>
            <person name="Gordon J."/>
        </authorList>
    </citation>
    <scope>NUCLEOTIDE SEQUENCE</scope>
    <source>
        <strain evidence="1">DSM 15702</strain>
    </source>
</reference>
<dbReference type="AlphaFoldDB" id="B0MKD0"/>
<keyword evidence="2" id="KW-1185">Reference proteome</keyword>
<protein>
    <submittedName>
        <fullName evidence="1">Uncharacterized protein</fullName>
    </submittedName>
</protein>
<name>B0MKD0_9FIRM</name>
<dbReference type="Proteomes" id="UP000005326">
    <property type="component" value="Unassembled WGS sequence"/>
</dbReference>
<gene>
    <name evidence="1" type="ORF">EUBSIR_00277</name>
</gene>
<dbReference type="EMBL" id="ABCA03000029">
    <property type="protein sequence ID" value="EDS01846.1"/>
    <property type="molecule type" value="Genomic_DNA"/>
</dbReference>
<sequence length="44" mass="5154">MIKISVKKFYSKRKANSYYYTTKAAVCQEFKPFYALVVMHNKAG</sequence>
<proteinExistence type="predicted"/>
<evidence type="ECO:0000313" key="2">
    <source>
        <dbReference type="Proteomes" id="UP000005326"/>
    </source>
</evidence>
<comment type="caution">
    <text evidence="1">The sequence shown here is derived from an EMBL/GenBank/DDBJ whole genome shotgun (WGS) entry which is preliminary data.</text>
</comment>